<protein>
    <submittedName>
        <fullName evidence="1">Uncharacterized protein</fullName>
    </submittedName>
</protein>
<proteinExistence type="predicted"/>
<dbReference type="EMBL" id="NGJN01000003">
    <property type="protein sequence ID" value="OZV69178.1"/>
    <property type="molecule type" value="Genomic_DNA"/>
</dbReference>
<organism evidence="1 2">
    <name type="scientific">Winogradskyella aurantia</name>
    <dbReference type="NCBI Taxonomy" id="1915063"/>
    <lineage>
        <taxon>Bacteria</taxon>
        <taxon>Pseudomonadati</taxon>
        <taxon>Bacteroidota</taxon>
        <taxon>Flavobacteriia</taxon>
        <taxon>Flavobacteriales</taxon>
        <taxon>Flavobacteriaceae</taxon>
        <taxon>Winogradskyella</taxon>
    </lineage>
</organism>
<reference evidence="1 2" key="1">
    <citation type="submission" date="2017-05" db="EMBL/GenBank/DDBJ databases">
        <title>The draft genome sequence of Idiomarina salinarum WNB302.</title>
        <authorList>
            <person name="Sun Y."/>
            <person name="Chen B."/>
            <person name="Du Z."/>
        </authorList>
    </citation>
    <scope>NUCLEOTIDE SEQUENCE [LARGE SCALE GENOMIC DNA]</scope>
    <source>
        <strain evidence="1 2">WNB302</strain>
    </source>
</reference>
<dbReference type="Proteomes" id="UP000216840">
    <property type="component" value="Unassembled WGS sequence"/>
</dbReference>
<evidence type="ECO:0000313" key="2">
    <source>
        <dbReference type="Proteomes" id="UP000216840"/>
    </source>
</evidence>
<gene>
    <name evidence="1" type="ORF">CA834_06895</name>
</gene>
<dbReference type="AlphaFoldDB" id="A0A265UV48"/>
<keyword evidence="2" id="KW-1185">Reference proteome</keyword>
<name>A0A265UV48_9FLAO</name>
<sequence length="260" mass="29292">MFFIWLTIIGFAQRKDLKGQLLANDDIEGIHILNKTASKYTISEEDGSFIISAQPRDTLFISGLKYEVVDVVITEEMMLKGTLSVQLTEKINQLDQVIIGKLLTGSLESDLQNSDNKTDINFYDLGIPGSTKLPMTQNERKLHDADAGPVAAIMGGPFGGGVGLNFHKILNSISGRTKKLKTIVELDTKDKCINRLRREYEGIIFENNTLTHNLRNEYFLFAQEDQDFLAICSRKNDIEAIDFLKSKLKDYYTIKASTKE</sequence>
<accession>A0A265UV48</accession>
<evidence type="ECO:0000313" key="1">
    <source>
        <dbReference type="EMBL" id="OZV69178.1"/>
    </source>
</evidence>
<comment type="caution">
    <text evidence="1">The sequence shown here is derived from an EMBL/GenBank/DDBJ whole genome shotgun (WGS) entry which is preliminary data.</text>
</comment>